<accession>A0ABU8K9J2</accession>
<feature type="coiled-coil region" evidence="1">
    <location>
        <begin position="91"/>
        <end position="118"/>
    </location>
</feature>
<gene>
    <name evidence="3" type="ORF">O7A05_09080</name>
</gene>
<sequence>MGGRKNLEGVSLAAFAREMGVTPNAVRQRVQRGSLAGVILADGSVDAVKARVQWFANSNPNQQRRKPAAKTSKLREAAEGAEENSEYDLKVERMAVDLEAAKINLERLKEATVDREEARRAIRSLMLVFRAAMLNFANRHASDIAAEVEADPVRLAGALEGYMRVALAELAKTRAPLDAGTFGDSAC</sequence>
<evidence type="ECO:0000313" key="3">
    <source>
        <dbReference type="EMBL" id="MEI9402316.1"/>
    </source>
</evidence>
<proteinExistence type="predicted"/>
<organism evidence="3 4">
    <name type="scientific">Mesorhizobium argentiipisi</name>
    <dbReference type="NCBI Taxonomy" id="3015175"/>
    <lineage>
        <taxon>Bacteria</taxon>
        <taxon>Pseudomonadati</taxon>
        <taxon>Pseudomonadota</taxon>
        <taxon>Alphaproteobacteria</taxon>
        <taxon>Hyphomicrobiales</taxon>
        <taxon>Phyllobacteriaceae</taxon>
        <taxon>Mesorhizobium</taxon>
    </lineage>
</organism>
<keyword evidence="4" id="KW-1185">Reference proteome</keyword>
<evidence type="ECO:0000256" key="2">
    <source>
        <dbReference type="SAM" id="MobiDB-lite"/>
    </source>
</evidence>
<reference evidence="3 4" key="1">
    <citation type="submission" date="2022-12" db="EMBL/GenBank/DDBJ databases">
        <authorList>
            <person name="Muema E."/>
        </authorList>
    </citation>
    <scope>NUCLEOTIDE SEQUENCE [LARGE SCALE GENOMIC DNA]</scope>
    <source>
        <strain evidence="4">1330</strain>
    </source>
</reference>
<comment type="caution">
    <text evidence="3">The sequence shown here is derived from an EMBL/GenBank/DDBJ whole genome shotgun (WGS) entry which is preliminary data.</text>
</comment>
<keyword evidence="1" id="KW-0175">Coiled coil</keyword>
<evidence type="ECO:0000313" key="4">
    <source>
        <dbReference type="Proteomes" id="UP001366503"/>
    </source>
</evidence>
<dbReference type="RefSeq" id="WP_337092650.1">
    <property type="nucleotide sequence ID" value="NZ_JAPYKO010000004.1"/>
</dbReference>
<evidence type="ECO:0000256" key="1">
    <source>
        <dbReference type="SAM" id="Coils"/>
    </source>
</evidence>
<protein>
    <submittedName>
        <fullName evidence="3">Uncharacterized protein</fullName>
    </submittedName>
</protein>
<dbReference type="Proteomes" id="UP001366503">
    <property type="component" value="Unassembled WGS sequence"/>
</dbReference>
<name>A0ABU8K9J2_9HYPH</name>
<feature type="region of interest" description="Disordered" evidence="2">
    <location>
        <begin position="58"/>
        <end position="82"/>
    </location>
</feature>
<dbReference type="EMBL" id="JAPYKO010000004">
    <property type="protein sequence ID" value="MEI9402316.1"/>
    <property type="molecule type" value="Genomic_DNA"/>
</dbReference>